<dbReference type="EMBL" id="MFLF01000014">
    <property type="protein sequence ID" value="OGG59539.1"/>
    <property type="molecule type" value="Genomic_DNA"/>
</dbReference>
<evidence type="ECO:0000313" key="3">
    <source>
        <dbReference type="Proteomes" id="UP000178794"/>
    </source>
</evidence>
<dbReference type="AlphaFoldDB" id="A0A1F6DDP2"/>
<evidence type="ECO:0000313" key="2">
    <source>
        <dbReference type="EMBL" id="OGG59539.1"/>
    </source>
</evidence>
<organism evidence="2 3">
    <name type="scientific">Candidatus Kaiserbacteria bacterium RIFCSPHIGHO2_02_FULL_50_50</name>
    <dbReference type="NCBI Taxonomy" id="1798492"/>
    <lineage>
        <taxon>Bacteria</taxon>
        <taxon>Candidatus Kaiseribacteriota</taxon>
    </lineage>
</organism>
<dbReference type="Proteomes" id="UP000178794">
    <property type="component" value="Unassembled WGS sequence"/>
</dbReference>
<feature type="transmembrane region" description="Helical" evidence="1">
    <location>
        <begin position="286"/>
        <end position="305"/>
    </location>
</feature>
<feature type="transmembrane region" description="Helical" evidence="1">
    <location>
        <begin position="325"/>
        <end position="348"/>
    </location>
</feature>
<proteinExistence type="predicted"/>
<dbReference type="STRING" id="1798492.A3C89_01100"/>
<feature type="transmembrane region" description="Helical" evidence="1">
    <location>
        <begin position="263"/>
        <end position="279"/>
    </location>
</feature>
<accession>A0A1F6DDP2</accession>
<keyword evidence="1" id="KW-0472">Membrane</keyword>
<keyword evidence="1" id="KW-1133">Transmembrane helix</keyword>
<gene>
    <name evidence="2" type="ORF">A3C89_01100</name>
</gene>
<protein>
    <submittedName>
        <fullName evidence="2">Uncharacterized protein</fullName>
    </submittedName>
</protein>
<comment type="caution">
    <text evidence="2">The sequence shown here is derived from an EMBL/GenBank/DDBJ whole genome shotgun (WGS) entry which is preliminary data.</text>
</comment>
<reference evidence="2 3" key="1">
    <citation type="journal article" date="2016" name="Nat. Commun.">
        <title>Thousands of microbial genomes shed light on interconnected biogeochemical processes in an aquifer system.</title>
        <authorList>
            <person name="Anantharaman K."/>
            <person name="Brown C.T."/>
            <person name="Hug L.A."/>
            <person name="Sharon I."/>
            <person name="Castelle C.J."/>
            <person name="Probst A.J."/>
            <person name="Thomas B.C."/>
            <person name="Singh A."/>
            <person name="Wilkins M.J."/>
            <person name="Karaoz U."/>
            <person name="Brodie E.L."/>
            <person name="Williams K.H."/>
            <person name="Hubbard S.S."/>
            <person name="Banfield J.F."/>
        </authorList>
    </citation>
    <scope>NUCLEOTIDE SEQUENCE [LARGE SCALE GENOMIC DNA]</scope>
</reference>
<name>A0A1F6DDP2_9BACT</name>
<keyword evidence="1" id="KW-0812">Transmembrane</keyword>
<sequence>MTEEASKKVLEELTKKQFDKRISDALNQCRKIGREYNRYFQSKNENKPAIIDSIESRLDKVVETYKDLYTPVGSSKIVNLQKQIGEIKKFHITLLDGDKSISSKINETQEKIIDFYSYLFNVDESGVDNETRIKSAISDIVKFYDKYTSVDEKNPGYKLVIEKAHAEIVGFHKDVFSAKTGKKSKADDLSDQIEKIGSYHAYLERELKPFIADTRNAIQSDREAVSTLLGNTIGPVLYEGFLESKKEYAQTPRYFDLSKVKSLQLYVGYLVLNLCILLWSKFVSFLNYAFFILPLLTSAAIFAVSPEKLSEFVTLGVNNKFLSDALNTVPVSARIVISLPLWWIAWFGHKNLMYNKRMSEEYNHKAQVTRMYIKFTSDSESKKYPLHDTHRVRLYDEVINVIARHPGKVFGKDETFLDKVLGIFSKNISNSANTKTLASTLKDN</sequence>
<evidence type="ECO:0000256" key="1">
    <source>
        <dbReference type="SAM" id="Phobius"/>
    </source>
</evidence>